<organism evidence="2">
    <name type="scientific">uncultured Sphingosinicella sp</name>
    <dbReference type="NCBI Taxonomy" id="478748"/>
    <lineage>
        <taxon>Bacteria</taxon>
        <taxon>Pseudomonadati</taxon>
        <taxon>Pseudomonadota</taxon>
        <taxon>Alphaproteobacteria</taxon>
        <taxon>Sphingomonadales</taxon>
        <taxon>Sphingosinicellaceae</taxon>
        <taxon>Sphingosinicella</taxon>
        <taxon>environmental samples</taxon>
    </lineage>
</organism>
<reference evidence="2" key="1">
    <citation type="submission" date="2020-02" db="EMBL/GenBank/DDBJ databases">
        <authorList>
            <person name="Meier V. D."/>
        </authorList>
    </citation>
    <scope>NUCLEOTIDE SEQUENCE</scope>
    <source>
        <strain evidence="2">AVDCRST_MAG23</strain>
    </source>
</reference>
<accession>A0A6J4UEB8</accession>
<dbReference type="CDD" id="cd07909">
    <property type="entry name" value="YciF"/>
    <property type="match status" value="1"/>
</dbReference>
<dbReference type="InterPro" id="IPR047114">
    <property type="entry name" value="YciF"/>
</dbReference>
<dbReference type="PANTHER" id="PTHR30565">
    <property type="entry name" value="PROTEIN YCIF"/>
    <property type="match status" value="1"/>
</dbReference>
<gene>
    <name evidence="2" type="ORF">AVDCRST_MAG23-2513</name>
</gene>
<dbReference type="InterPro" id="IPR012347">
    <property type="entry name" value="Ferritin-like"/>
</dbReference>
<sequence length="206" mass="22913">MRIDGNDAGAGSFDRQPPRDVRAGALPTRNPEEPHMGILFNSIKTFDDLFVSVLQQIYYAERQIAEQLEIMIGKATSPELKQGFEQHLGETRNQYSRLQEVFRMHGTEAKEATCPAIDGILKAGNSLAGDIDDKQVLDAGLTHAAQLVEHYEIAQYGTLIAWAKEMGRNDCASVLQQNLEEEKATDARLTRLAEARLNRQAETQTA</sequence>
<protein>
    <submittedName>
        <fullName evidence="2">Stress response diiron-containing protein YciF</fullName>
    </submittedName>
</protein>
<dbReference type="AlphaFoldDB" id="A0A6J4UEB8"/>
<dbReference type="PANTHER" id="PTHR30565:SF9">
    <property type="entry name" value="PROTEIN YCIF"/>
    <property type="match status" value="1"/>
</dbReference>
<dbReference type="InterPro" id="IPR010287">
    <property type="entry name" value="DUF892_YciF-like"/>
</dbReference>
<dbReference type="Pfam" id="PF05974">
    <property type="entry name" value="DUF892"/>
    <property type="match status" value="1"/>
</dbReference>
<dbReference type="EMBL" id="CADCWD010000084">
    <property type="protein sequence ID" value="CAA9546036.1"/>
    <property type="molecule type" value="Genomic_DNA"/>
</dbReference>
<dbReference type="InterPro" id="IPR009078">
    <property type="entry name" value="Ferritin-like_SF"/>
</dbReference>
<dbReference type="Gene3D" id="1.20.1260.10">
    <property type="match status" value="1"/>
</dbReference>
<dbReference type="SUPFAM" id="SSF47240">
    <property type="entry name" value="Ferritin-like"/>
    <property type="match status" value="1"/>
</dbReference>
<feature type="region of interest" description="Disordered" evidence="1">
    <location>
        <begin position="1"/>
        <end position="31"/>
    </location>
</feature>
<evidence type="ECO:0000313" key="2">
    <source>
        <dbReference type="EMBL" id="CAA9546036.1"/>
    </source>
</evidence>
<proteinExistence type="predicted"/>
<name>A0A6J4UEB8_9SPHN</name>
<evidence type="ECO:0000256" key="1">
    <source>
        <dbReference type="SAM" id="MobiDB-lite"/>
    </source>
</evidence>